<dbReference type="Proteomes" id="UP000184010">
    <property type="component" value="Unassembled WGS sequence"/>
</dbReference>
<name>A0A1M7TSU1_9FIRM</name>
<reference evidence="2" key="1">
    <citation type="submission" date="2016-12" db="EMBL/GenBank/DDBJ databases">
        <authorList>
            <person name="Varghese N."/>
            <person name="Submissions S."/>
        </authorList>
    </citation>
    <scope>NUCLEOTIDE SEQUENCE [LARGE SCALE GENOMIC DNA]</scope>
    <source>
        <strain evidence="2">DSM 11544</strain>
    </source>
</reference>
<sequence length="59" mass="6410">MICLGNFNEVGPSYNSEFTESGIYAISMTLRQFAGLHRKGYGIGEQTLGFDVSILSEGC</sequence>
<evidence type="ECO:0000313" key="1">
    <source>
        <dbReference type="EMBL" id="SHN73748.1"/>
    </source>
</evidence>
<evidence type="ECO:0000313" key="2">
    <source>
        <dbReference type="Proteomes" id="UP000184010"/>
    </source>
</evidence>
<keyword evidence="2" id="KW-1185">Reference proteome</keyword>
<dbReference type="AlphaFoldDB" id="A0A1M7TSU1"/>
<dbReference type="STRING" id="1121395.SAMN02745215_02519"/>
<accession>A0A1M7TSU1</accession>
<proteinExistence type="predicted"/>
<protein>
    <submittedName>
        <fullName evidence="1">Uncharacterized protein</fullName>
    </submittedName>
</protein>
<gene>
    <name evidence="1" type="ORF">SAMN02745215_02519</name>
</gene>
<organism evidence="1 2">
    <name type="scientific">Desulfitobacterium chlororespirans DSM 11544</name>
    <dbReference type="NCBI Taxonomy" id="1121395"/>
    <lineage>
        <taxon>Bacteria</taxon>
        <taxon>Bacillati</taxon>
        <taxon>Bacillota</taxon>
        <taxon>Clostridia</taxon>
        <taxon>Eubacteriales</taxon>
        <taxon>Desulfitobacteriaceae</taxon>
        <taxon>Desulfitobacterium</taxon>
    </lineage>
</organism>
<dbReference type="EMBL" id="FRDN01000007">
    <property type="protein sequence ID" value="SHN73748.1"/>
    <property type="molecule type" value="Genomic_DNA"/>
</dbReference>